<evidence type="ECO:0000256" key="2">
    <source>
        <dbReference type="ARBA" id="ARBA00010790"/>
    </source>
</evidence>
<sequence length="482" mass="54596">MKPKQSKYDLVVVGTGFASTFFLKRYLEKNGQDKKILVLERGLRYPYTDRIKYRKGEVLDYIKEVKGYKDCISNPDTIKPWVFEPNFGGGSNCWWGVALRFMPNDFKTKTLYGVAQDWPIGYDDIDPYYDEAEKLMSISGPDKTPYPKKGSFPLPPHVLTTVDRAMQRKFGEELYFSQPTARASTVAAKRGVCCTSYSCSLCPTNAKFTIENTFSSLYEDPRIELLYQSQVTGLVFQNDQVKKVVFEQEGKEMEVEGELVALGANAIFNAHILLASNDSNRYTGKGISEQKGFFVTVYLDNFPNVGGSSSMTANGYMLYDGEFRKQHASIMVESHNGFFIRNEHGKWRNMARFKFVFEDLPEDRNFVSLSEDRLKPKINFVNESAYVDAGRKRVLQDLNKILAPLPVESLTIDEEYMESEYHILGTTRMSKDAATGVVDDKLIHHQYRNLFVLGGGSFPSITAANPSLTIAALSLRSADLMF</sequence>
<keyword evidence="3" id="KW-0285">Flavoprotein</keyword>
<evidence type="ECO:0000256" key="5">
    <source>
        <dbReference type="ARBA" id="ARBA00023002"/>
    </source>
</evidence>
<organism evidence="7 8">
    <name type="scientific">Chryseosolibacter indicus</name>
    <dbReference type="NCBI Taxonomy" id="2782351"/>
    <lineage>
        <taxon>Bacteria</taxon>
        <taxon>Pseudomonadati</taxon>
        <taxon>Bacteroidota</taxon>
        <taxon>Cytophagia</taxon>
        <taxon>Cytophagales</taxon>
        <taxon>Chryseotaleaceae</taxon>
        <taxon>Chryseosolibacter</taxon>
    </lineage>
</organism>
<dbReference type="Proteomes" id="UP000772618">
    <property type="component" value="Unassembled WGS sequence"/>
</dbReference>
<accession>A0ABS5VR31</accession>
<evidence type="ECO:0000313" key="8">
    <source>
        <dbReference type="Proteomes" id="UP000772618"/>
    </source>
</evidence>
<comment type="cofactor">
    <cofactor evidence="1">
        <name>FAD</name>
        <dbReference type="ChEBI" id="CHEBI:57692"/>
    </cofactor>
</comment>
<dbReference type="PANTHER" id="PTHR42784">
    <property type="entry name" value="PYRANOSE 2-OXIDASE"/>
    <property type="match status" value="1"/>
</dbReference>
<dbReference type="PANTHER" id="PTHR42784:SF1">
    <property type="entry name" value="PYRANOSE 2-OXIDASE"/>
    <property type="match status" value="1"/>
</dbReference>
<gene>
    <name evidence="7" type="ORF">KK060_10975</name>
</gene>
<dbReference type="RefSeq" id="WP_254153768.1">
    <property type="nucleotide sequence ID" value="NZ_JAHESD010000020.1"/>
</dbReference>
<feature type="domain" description="Glucose-methanol-choline oxidoreductase C-terminal" evidence="6">
    <location>
        <begin position="413"/>
        <end position="473"/>
    </location>
</feature>
<dbReference type="Gene3D" id="3.50.50.60">
    <property type="entry name" value="FAD/NAD(P)-binding domain"/>
    <property type="match status" value="2"/>
</dbReference>
<reference evidence="7 8" key="1">
    <citation type="submission" date="2021-05" db="EMBL/GenBank/DDBJ databases">
        <title>A Polyphasic approach of four new species of the genus Ohtaekwangia: Ohtaekwangia histidinii sp. nov., Ohtaekwangia cretensis sp. nov., Ohtaekwangia indiensis sp. nov., Ohtaekwangia reichenbachii sp. nov. from diverse environment.</title>
        <authorList>
            <person name="Octaviana S."/>
        </authorList>
    </citation>
    <scope>NUCLEOTIDE SEQUENCE [LARGE SCALE GENOMIC DNA]</scope>
    <source>
        <strain evidence="7 8">PWU20</strain>
    </source>
</reference>
<dbReference type="InterPro" id="IPR007867">
    <property type="entry name" value="GMC_OxRtase_C"/>
</dbReference>
<evidence type="ECO:0000259" key="6">
    <source>
        <dbReference type="Pfam" id="PF05199"/>
    </source>
</evidence>
<dbReference type="EMBL" id="JAHESD010000020">
    <property type="protein sequence ID" value="MBT1703806.1"/>
    <property type="molecule type" value="Genomic_DNA"/>
</dbReference>
<keyword evidence="8" id="KW-1185">Reference proteome</keyword>
<evidence type="ECO:0000313" key="7">
    <source>
        <dbReference type="EMBL" id="MBT1703806.1"/>
    </source>
</evidence>
<comment type="caution">
    <text evidence="7">The sequence shown here is derived from an EMBL/GenBank/DDBJ whole genome shotgun (WGS) entry which is preliminary data.</text>
</comment>
<evidence type="ECO:0000256" key="1">
    <source>
        <dbReference type="ARBA" id="ARBA00001974"/>
    </source>
</evidence>
<keyword evidence="5" id="KW-0560">Oxidoreductase</keyword>
<name>A0ABS5VR31_9BACT</name>
<dbReference type="InterPro" id="IPR036188">
    <property type="entry name" value="FAD/NAD-bd_sf"/>
</dbReference>
<evidence type="ECO:0000256" key="4">
    <source>
        <dbReference type="ARBA" id="ARBA00022827"/>
    </source>
</evidence>
<protein>
    <submittedName>
        <fullName evidence="7">GMC family oxidoreductase</fullName>
    </submittedName>
</protein>
<dbReference type="SUPFAM" id="SSF51905">
    <property type="entry name" value="FAD/NAD(P)-binding domain"/>
    <property type="match status" value="1"/>
</dbReference>
<dbReference type="Pfam" id="PF05199">
    <property type="entry name" value="GMC_oxred_C"/>
    <property type="match status" value="1"/>
</dbReference>
<dbReference type="InterPro" id="IPR051473">
    <property type="entry name" value="P2Ox-like"/>
</dbReference>
<evidence type="ECO:0000256" key="3">
    <source>
        <dbReference type="ARBA" id="ARBA00022630"/>
    </source>
</evidence>
<comment type="similarity">
    <text evidence="2">Belongs to the GMC oxidoreductase family.</text>
</comment>
<proteinExistence type="inferred from homology"/>
<keyword evidence="4" id="KW-0274">FAD</keyword>